<keyword evidence="1" id="KW-0802">TPR repeat</keyword>
<dbReference type="Proteomes" id="UP000481153">
    <property type="component" value="Unassembled WGS sequence"/>
</dbReference>
<dbReference type="InterPro" id="IPR019734">
    <property type="entry name" value="TPR_rpt"/>
</dbReference>
<keyword evidence="2" id="KW-1133">Transmembrane helix</keyword>
<dbReference type="PROSITE" id="PS01159">
    <property type="entry name" value="WW_DOMAIN_1"/>
    <property type="match status" value="1"/>
</dbReference>
<dbReference type="PROSITE" id="PS50005">
    <property type="entry name" value="TPR"/>
    <property type="match status" value="1"/>
</dbReference>
<feature type="transmembrane region" description="Helical" evidence="2">
    <location>
        <begin position="352"/>
        <end position="377"/>
    </location>
</feature>
<evidence type="ECO:0000313" key="5">
    <source>
        <dbReference type="EMBL" id="KAF0733459.1"/>
    </source>
</evidence>
<dbReference type="VEuPathDB" id="FungiDB:AeMF1_012401"/>
<proteinExistence type="predicted"/>
<feature type="repeat" description="TPR" evidence="1">
    <location>
        <begin position="257"/>
        <end position="290"/>
    </location>
</feature>
<keyword evidence="3" id="KW-0732">Signal</keyword>
<keyword evidence="2" id="KW-0472">Membrane</keyword>
<accession>A0A6G0X0P4</accession>
<dbReference type="InterPro" id="IPR011990">
    <property type="entry name" value="TPR-like_helical_dom_sf"/>
</dbReference>
<keyword evidence="6" id="KW-1185">Reference proteome</keyword>
<evidence type="ECO:0000256" key="1">
    <source>
        <dbReference type="PROSITE-ProRule" id="PRU00339"/>
    </source>
</evidence>
<organism evidence="5 6">
    <name type="scientific">Aphanomyces euteiches</name>
    <dbReference type="NCBI Taxonomy" id="100861"/>
    <lineage>
        <taxon>Eukaryota</taxon>
        <taxon>Sar</taxon>
        <taxon>Stramenopiles</taxon>
        <taxon>Oomycota</taxon>
        <taxon>Saprolegniomycetes</taxon>
        <taxon>Saprolegniales</taxon>
        <taxon>Verrucalvaceae</taxon>
        <taxon>Aphanomyces</taxon>
    </lineage>
</organism>
<dbReference type="EMBL" id="VJMJ01000122">
    <property type="protein sequence ID" value="KAF0733459.1"/>
    <property type="molecule type" value="Genomic_DNA"/>
</dbReference>
<sequence>MRRVRHGFLALCLVVERRTLLAVPLSHISSDYRLQEDLILRNVHPFGVVFHDPNARTEPENDSNRAFCATGAMGALELWEKVKQDGHVFYYCKARDVSQWTPPCMHLRVDPAMPYDEDDPRRYPYPMSIEPLNIALPSDDLPVTYVPEKPPQERVPGLEEQYFPAYFDFAGRLDHLKGVAAIRSQSRSIPRDLQDAALREFADKSSLDATYNGALESVVRVEEELNMALRDAFEDAVPDPTIYATTHFSYDRRNVIATAWQQLGQLAIARGNASLGLNCFRRAIHWLPDHVAAYMNLASVLTSFKYYDDSCECVQVLKSSTELVGLALVRLQFKFPHCTKVFMHQAAPPSHVMVALQFGGALSAVLLLFLFLQACLFGRPPRDMAGMPEKKRKSSHKRKHQ</sequence>
<dbReference type="AlphaFoldDB" id="A0A6G0X0P4"/>
<evidence type="ECO:0000259" key="4">
    <source>
        <dbReference type="PROSITE" id="PS01159"/>
    </source>
</evidence>
<feature type="signal peptide" evidence="3">
    <location>
        <begin position="1"/>
        <end position="22"/>
    </location>
</feature>
<feature type="domain" description="WW" evidence="4">
    <location>
        <begin position="79"/>
        <end position="103"/>
    </location>
</feature>
<feature type="chain" id="PRO_5026304060" description="WW domain-containing protein" evidence="3">
    <location>
        <begin position="23"/>
        <end position="401"/>
    </location>
</feature>
<protein>
    <recommendedName>
        <fullName evidence="4">WW domain-containing protein</fullName>
    </recommendedName>
</protein>
<gene>
    <name evidence="5" type="ORF">Ae201684_009704</name>
</gene>
<keyword evidence="2" id="KW-0812">Transmembrane</keyword>
<dbReference type="Gene3D" id="1.25.40.10">
    <property type="entry name" value="Tetratricopeptide repeat domain"/>
    <property type="match status" value="1"/>
</dbReference>
<evidence type="ECO:0000256" key="2">
    <source>
        <dbReference type="SAM" id="Phobius"/>
    </source>
</evidence>
<dbReference type="InterPro" id="IPR001202">
    <property type="entry name" value="WW_dom"/>
</dbReference>
<evidence type="ECO:0000256" key="3">
    <source>
        <dbReference type="SAM" id="SignalP"/>
    </source>
</evidence>
<dbReference type="SUPFAM" id="SSF48452">
    <property type="entry name" value="TPR-like"/>
    <property type="match status" value="1"/>
</dbReference>
<name>A0A6G0X0P4_9STRA</name>
<reference evidence="5 6" key="1">
    <citation type="submission" date="2019-07" db="EMBL/GenBank/DDBJ databases">
        <title>Genomics analysis of Aphanomyces spp. identifies a new class of oomycete effector associated with host adaptation.</title>
        <authorList>
            <person name="Gaulin E."/>
        </authorList>
    </citation>
    <scope>NUCLEOTIDE SEQUENCE [LARGE SCALE GENOMIC DNA]</scope>
    <source>
        <strain evidence="5 6">ATCC 201684</strain>
    </source>
</reference>
<evidence type="ECO:0000313" key="6">
    <source>
        <dbReference type="Proteomes" id="UP000481153"/>
    </source>
</evidence>
<comment type="caution">
    <text evidence="5">The sequence shown here is derived from an EMBL/GenBank/DDBJ whole genome shotgun (WGS) entry which is preliminary data.</text>
</comment>